<comment type="caution">
    <text evidence="2">The sequence shown here is derived from an EMBL/GenBank/DDBJ whole genome shotgun (WGS) entry which is preliminary data.</text>
</comment>
<protein>
    <submittedName>
        <fullName evidence="2">Uncharacterized protein</fullName>
    </submittedName>
</protein>
<dbReference type="AlphaFoldDB" id="A0AAV6V2D2"/>
<proteinExistence type="predicted"/>
<evidence type="ECO:0000256" key="1">
    <source>
        <dbReference type="SAM" id="MobiDB-lite"/>
    </source>
</evidence>
<dbReference type="Proteomes" id="UP000827092">
    <property type="component" value="Unassembled WGS sequence"/>
</dbReference>
<dbReference type="EMBL" id="JAFNEN010000190">
    <property type="protein sequence ID" value="KAG8190253.1"/>
    <property type="molecule type" value="Genomic_DNA"/>
</dbReference>
<name>A0AAV6V2D2_9ARAC</name>
<feature type="compositionally biased region" description="Basic and acidic residues" evidence="1">
    <location>
        <begin position="173"/>
        <end position="203"/>
    </location>
</feature>
<feature type="region of interest" description="Disordered" evidence="1">
    <location>
        <begin position="164"/>
        <end position="203"/>
    </location>
</feature>
<gene>
    <name evidence="2" type="ORF">JTE90_001337</name>
</gene>
<sequence>MNLLIRDGFSPGLPARVANFLEKHHPNPEVTPNTKSITPLHFALVPHAHVVRKTGGTGLHSVPVAVWKPYPMLTLNPPNPEEISRGLVDRVFKLTTPLTVPFIVSVLYGAGENTWSTESNVGVLCQKGSELGGCVSSGRPGVQVINTDSSRFWVPSGPSIDFQMRNGGRKRNKIQEEKRIKNGGEEDFYPVKESERRKKDYPV</sequence>
<organism evidence="2 3">
    <name type="scientific">Oedothorax gibbosus</name>
    <dbReference type="NCBI Taxonomy" id="931172"/>
    <lineage>
        <taxon>Eukaryota</taxon>
        <taxon>Metazoa</taxon>
        <taxon>Ecdysozoa</taxon>
        <taxon>Arthropoda</taxon>
        <taxon>Chelicerata</taxon>
        <taxon>Arachnida</taxon>
        <taxon>Araneae</taxon>
        <taxon>Araneomorphae</taxon>
        <taxon>Entelegynae</taxon>
        <taxon>Araneoidea</taxon>
        <taxon>Linyphiidae</taxon>
        <taxon>Erigoninae</taxon>
        <taxon>Oedothorax</taxon>
    </lineage>
</organism>
<accession>A0AAV6V2D2</accession>
<evidence type="ECO:0000313" key="3">
    <source>
        <dbReference type="Proteomes" id="UP000827092"/>
    </source>
</evidence>
<evidence type="ECO:0000313" key="2">
    <source>
        <dbReference type="EMBL" id="KAG8190253.1"/>
    </source>
</evidence>
<keyword evidence="3" id="KW-1185">Reference proteome</keyword>
<reference evidence="2 3" key="1">
    <citation type="journal article" date="2022" name="Nat. Ecol. Evol.">
        <title>A masculinizing supergene underlies an exaggerated male reproductive morph in a spider.</title>
        <authorList>
            <person name="Hendrickx F."/>
            <person name="De Corte Z."/>
            <person name="Sonet G."/>
            <person name="Van Belleghem S.M."/>
            <person name="Kostlbacher S."/>
            <person name="Vangestel C."/>
        </authorList>
    </citation>
    <scope>NUCLEOTIDE SEQUENCE [LARGE SCALE GENOMIC DNA]</scope>
    <source>
        <strain evidence="2">W744_W776</strain>
    </source>
</reference>